<dbReference type="Gene3D" id="3.30.110.40">
    <property type="entry name" value="TusA-like domain"/>
    <property type="match status" value="1"/>
</dbReference>
<dbReference type="NCBIfam" id="TIGR03527">
    <property type="entry name" value="selenium_YedF"/>
    <property type="match status" value="1"/>
</dbReference>
<dbReference type="Proteomes" id="UP000515860">
    <property type="component" value="Chromosome"/>
</dbReference>
<protein>
    <submittedName>
        <fullName evidence="3">Sulfurtransferase-like selenium metabolism protein YedF</fullName>
    </submittedName>
</protein>
<evidence type="ECO:0000256" key="1">
    <source>
        <dbReference type="SAM" id="MobiDB-lite"/>
    </source>
</evidence>
<dbReference type="GO" id="GO:0016740">
    <property type="term" value="F:transferase activity"/>
    <property type="evidence" value="ECO:0007669"/>
    <property type="project" value="UniProtKB-KW"/>
</dbReference>
<feature type="compositionally biased region" description="Basic and acidic residues" evidence="1">
    <location>
        <begin position="80"/>
        <end position="91"/>
    </location>
</feature>
<accession>A0A7G9GCU6</accession>
<dbReference type="SUPFAM" id="SSF75169">
    <property type="entry name" value="DsrEFH-like"/>
    <property type="match status" value="1"/>
</dbReference>
<dbReference type="InterPro" id="IPR027396">
    <property type="entry name" value="DsrEFH-like"/>
</dbReference>
<proteinExistence type="predicted"/>
<organism evidence="3 4">
    <name type="scientific">Wansuia hejianensis</name>
    <dbReference type="NCBI Taxonomy" id="2763667"/>
    <lineage>
        <taxon>Bacteria</taxon>
        <taxon>Bacillati</taxon>
        <taxon>Bacillota</taxon>
        <taxon>Clostridia</taxon>
        <taxon>Lachnospirales</taxon>
        <taxon>Lachnospiraceae</taxon>
        <taxon>Wansuia</taxon>
    </lineage>
</organism>
<keyword evidence="3" id="KW-0808">Transferase</keyword>
<evidence type="ECO:0000313" key="3">
    <source>
        <dbReference type="EMBL" id="QNM08628.1"/>
    </source>
</evidence>
<dbReference type="InterPro" id="IPR036868">
    <property type="entry name" value="TusA-like_sf"/>
</dbReference>
<feature type="region of interest" description="Disordered" evidence="1">
    <location>
        <begin position="78"/>
        <end position="98"/>
    </location>
</feature>
<dbReference type="AlphaFoldDB" id="A0A7G9GCU6"/>
<name>A0A7G9GCU6_9FIRM</name>
<sequence length="217" mass="22909">MIELDERGKPCPLPVVEAKRAMEAAPAGEAVSVIVDNEIAVQNLKKLAGQKGWGFSAGQTGNGCYQACLSRKGSAAIHTGAEDGQRDHETAPEPEGSSDIPACGCSGGAVAVISSDCMGSGDERLGKLLMKGFLFALTSQERKPSAVLFYNRGAFLTCSGSDSLEDIRKLEKSGVEILTCGTCLDFYGIKDQLAVGQVTNMYEITEKQMNAALIVRP</sequence>
<dbReference type="EMBL" id="CP060635">
    <property type="protein sequence ID" value="QNM08628.1"/>
    <property type="molecule type" value="Genomic_DNA"/>
</dbReference>
<feature type="domain" description="UPF0033" evidence="2">
    <location>
        <begin position="4"/>
        <end position="28"/>
    </location>
</feature>
<dbReference type="InterPro" id="IPR001455">
    <property type="entry name" value="TusA-like"/>
</dbReference>
<dbReference type="SUPFAM" id="SSF64307">
    <property type="entry name" value="SirA-like"/>
    <property type="match status" value="1"/>
</dbReference>
<evidence type="ECO:0000259" key="2">
    <source>
        <dbReference type="PROSITE" id="PS01148"/>
    </source>
</evidence>
<dbReference type="RefSeq" id="WP_249328844.1">
    <property type="nucleotide sequence ID" value="NZ_CP060635.1"/>
</dbReference>
<dbReference type="Pfam" id="PF01206">
    <property type="entry name" value="TusA"/>
    <property type="match status" value="1"/>
</dbReference>
<dbReference type="PROSITE" id="PS01148">
    <property type="entry name" value="UPF0033"/>
    <property type="match status" value="1"/>
</dbReference>
<gene>
    <name evidence="3" type="primary">yedF</name>
    <name evidence="3" type="ORF">H9Q79_17550</name>
</gene>
<dbReference type="KEGG" id="whj:H9Q79_17550"/>
<evidence type="ECO:0000313" key="4">
    <source>
        <dbReference type="Proteomes" id="UP000515860"/>
    </source>
</evidence>
<dbReference type="InterPro" id="IPR019870">
    <property type="entry name" value="Se_metab_YedF"/>
</dbReference>
<keyword evidence="4" id="KW-1185">Reference proteome</keyword>
<reference evidence="3 4" key="1">
    <citation type="submission" date="2020-08" db="EMBL/GenBank/DDBJ databases">
        <authorList>
            <person name="Liu C."/>
            <person name="Sun Q."/>
        </authorList>
    </citation>
    <scope>NUCLEOTIDE SEQUENCE [LARGE SCALE GENOMIC DNA]</scope>
    <source>
        <strain evidence="3 4">NSJ-29</strain>
    </source>
</reference>